<protein>
    <submittedName>
        <fullName evidence="2">Uncharacterized protein</fullName>
    </submittedName>
</protein>
<evidence type="ECO:0000313" key="3">
    <source>
        <dbReference type="Proteomes" id="UP000635245"/>
    </source>
</evidence>
<name>A0A934QST5_9PSEU</name>
<organism evidence="2 3">
    <name type="scientific">Prauserella cavernicola</name>
    <dbReference type="NCBI Taxonomy" id="2800127"/>
    <lineage>
        <taxon>Bacteria</taxon>
        <taxon>Bacillati</taxon>
        <taxon>Actinomycetota</taxon>
        <taxon>Actinomycetes</taxon>
        <taxon>Pseudonocardiales</taxon>
        <taxon>Pseudonocardiaceae</taxon>
        <taxon>Prauserella</taxon>
    </lineage>
</organism>
<sequence>MTGHEQPQLDLFGTTTAADAPVPAPARQCPPPRGRTTRTPPANPLVAKDVLAEVQLGRFGLLDDTDRVMVLEDDEHVRAALDEDLVHHLLAQGYLERGTIRDTLTCLHGAVRKPLIPLRLTRQGRAMLTRWSNLHPPGSAR</sequence>
<feature type="compositionally biased region" description="Pro residues" evidence="1">
    <location>
        <begin position="22"/>
        <end position="33"/>
    </location>
</feature>
<reference evidence="2" key="1">
    <citation type="submission" date="2020-12" db="EMBL/GenBank/DDBJ databases">
        <title>Prauserella sp. ASG 168, a novel actinomycete isolated from cave rock.</title>
        <authorList>
            <person name="Suriyachadkun C."/>
        </authorList>
    </citation>
    <scope>NUCLEOTIDE SEQUENCE</scope>
    <source>
        <strain evidence="2">ASG 168</strain>
    </source>
</reference>
<evidence type="ECO:0000256" key="1">
    <source>
        <dbReference type="SAM" id="MobiDB-lite"/>
    </source>
</evidence>
<comment type="caution">
    <text evidence="2">The sequence shown here is derived from an EMBL/GenBank/DDBJ whole genome shotgun (WGS) entry which is preliminary data.</text>
</comment>
<evidence type="ECO:0000313" key="2">
    <source>
        <dbReference type="EMBL" id="MBK1785581.1"/>
    </source>
</evidence>
<dbReference type="EMBL" id="JAENJH010000003">
    <property type="protein sequence ID" value="MBK1785581.1"/>
    <property type="molecule type" value="Genomic_DNA"/>
</dbReference>
<accession>A0A934QST5</accession>
<gene>
    <name evidence="2" type="ORF">JHE00_14720</name>
</gene>
<proteinExistence type="predicted"/>
<dbReference type="AlphaFoldDB" id="A0A934QST5"/>
<feature type="region of interest" description="Disordered" evidence="1">
    <location>
        <begin position="1"/>
        <end position="43"/>
    </location>
</feature>
<dbReference type="Proteomes" id="UP000635245">
    <property type="component" value="Unassembled WGS sequence"/>
</dbReference>
<keyword evidence="3" id="KW-1185">Reference proteome</keyword>
<dbReference type="RefSeq" id="WP_200318617.1">
    <property type="nucleotide sequence ID" value="NZ_JAENJH010000003.1"/>
</dbReference>